<evidence type="ECO:0000256" key="1">
    <source>
        <dbReference type="ARBA" id="ARBA00001946"/>
    </source>
</evidence>
<dbReference type="AlphaFoldDB" id="A0A1I5WND0"/>
<keyword evidence="11" id="KW-1185">Reference proteome</keyword>
<organism evidence="10 11">
    <name type="scientific">Actinomadura madurae</name>
    <dbReference type="NCBI Taxonomy" id="1993"/>
    <lineage>
        <taxon>Bacteria</taxon>
        <taxon>Bacillati</taxon>
        <taxon>Actinomycetota</taxon>
        <taxon>Actinomycetes</taxon>
        <taxon>Streptosporangiales</taxon>
        <taxon>Thermomonosporaceae</taxon>
        <taxon>Actinomadura</taxon>
    </lineage>
</organism>
<dbReference type="OrthoDB" id="142078at2"/>
<evidence type="ECO:0000256" key="3">
    <source>
        <dbReference type="ARBA" id="ARBA00022679"/>
    </source>
</evidence>
<keyword evidence="7" id="KW-0444">Lipid biosynthesis</keyword>
<dbReference type="InterPro" id="IPR017438">
    <property type="entry name" value="ATP-NAD_kinase_N"/>
</dbReference>
<dbReference type="InterPro" id="IPR001206">
    <property type="entry name" value="Diacylglycerol_kinase_cat_dom"/>
</dbReference>
<dbReference type="SMART" id="SM00046">
    <property type="entry name" value="DAGKc"/>
    <property type="match status" value="1"/>
</dbReference>
<dbReference type="GeneID" id="99652572"/>
<comment type="similarity">
    <text evidence="2">Belongs to the diacylglycerol/lipid kinase family.</text>
</comment>
<evidence type="ECO:0000256" key="7">
    <source>
        <dbReference type="ARBA" id="ARBA00023209"/>
    </source>
</evidence>
<evidence type="ECO:0000256" key="6">
    <source>
        <dbReference type="ARBA" id="ARBA00022840"/>
    </source>
</evidence>
<name>A0A1I5WND0_9ACTN</name>
<dbReference type="Proteomes" id="UP000183413">
    <property type="component" value="Unassembled WGS sequence"/>
</dbReference>
<dbReference type="PROSITE" id="PS50146">
    <property type="entry name" value="DAGK"/>
    <property type="match status" value="1"/>
</dbReference>
<dbReference type="PANTHER" id="PTHR12358:SF54">
    <property type="entry name" value="SPHINGOSINE KINASE RELATED PROTEIN"/>
    <property type="match status" value="1"/>
</dbReference>
<dbReference type="InterPro" id="IPR016064">
    <property type="entry name" value="NAD/diacylglycerol_kinase_sf"/>
</dbReference>
<dbReference type="SUPFAM" id="SSF111331">
    <property type="entry name" value="NAD kinase/diacylglycerol kinase-like"/>
    <property type="match status" value="1"/>
</dbReference>
<proteinExistence type="inferred from homology"/>
<feature type="domain" description="DAGKc" evidence="9">
    <location>
        <begin position="1"/>
        <end position="125"/>
    </location>
</feature>
<keyword evidence="7" id="KW-0594">Phospholipid biosynthesis</keyword>
<keyword evidence="3" id="KW-0808">Transferase</keyword>
<dbReference type="STRING" id="1993.SAMN04489713_12454"/>
<dbReference type="Gene3D" id="3.40.50.10330">
    <property type="entry name" value="Probable inorganic polyphosphate/atp-NAD kinase, domain 1"/>
    <property type="match status" value="1"/>
</dbReference>
<keyword evidence="6" id="KW-0067">ATP-binding</keyword>
<comment type="cofactor">
    <cofactor evidence="1">
        <name>Mg(2+)</name>
        <dbReference type="ChEBI" id="CHEBI:18420"/>
    </cofactor>
</comment>
<keyword evidence="7" id="KW-0443">Lipid metabolism</keyword>
<dbReference type="Gene3D" id="2.60.200.40">
    <property type="match status" value="1"/>
</dbReference>
<evidence type="ECO:0000313" key="11">
    <source>
        <dbReference type="Proteomes" id="UP000183413"/>
    </source>
</evidence>
<dbReference type="Pfam" id="PF19279">
    <property type="entry name" value="YegS_C"/>
    <property type="match status" value="1"/>
</dbReference>
<dbReference type="GO" id="GO:0008654">
    <property type="term" value="P:phospholipid biosynthetic process"/>
    <property type="evidence" value="ECO:0007669"/>
    <property type="project" value="UniProtKB-KW"/>
</dbReference>
<evidence type="ECO:0000256" key="5">
    <source>
        <dbReference type="ARBA" id="ARBA00022777"/>
    </source>
</evidence>
<dbReference type="GO" id="GO:0016301">
    <property type="term" value="F:kinase activity"/>
    <property type="evidence" value="ECO:0007669"/>
    <property type="project" value="UniProtKB-KW"/>
</dbReference>
<evidence type="ECO:0000259" key="9">
    <source>
        <dbReference type="PROSITE" id="PS50146"/>
    </source>
</evidence>
<dbReference type="EMBL" id="FOVH01000024">
    <property type="protein sequence ID" value="SFQ21295.1"/>
    <property type="molecule type" value="Genomic_DNA"/>
</dbReference>
<dbReference type="InterPro" id="IPR045540">
    <property type="entry name" value="YegS/DAGK_C"/>
</dbReference>
<sequence>MLLFTNANAGTHDAETVEKVAGLLRDAGRDVTVCPSASSGDLDQALDGDRDAVAVAAGGDGSINRLVGALYRRGELDRTVGLVPMGTGNDLARNLGVPLDPEDAARLLLDGGRRELDLIVDEDGRATLNAVHAGIGAAAAASATRFKSRLKAAAFPLGATLAGLRHSGWRLKVEADGEPVAEGKFLMVALSNASGIAGGTAQLAADGHPGDGKLELVVSAATGPFARVAYALHLRKGTHRFRDDVLHSTACSVTLSGEDFRINSDGEVSGPYTRRTWTLHPKAWRLIAPPAAG</sequence>
<evidence type="ECO:0000256" key="4">
    <source>
        <dbReference type="ARBA" id="ARBA00022741"/>
    </source>
</evidence>
<dbReference type="InterPro" id="IPR050187">
    <property type="entry name" value="Lipid_Phosphate_FormReg"/>
</dbReference>
<dbReference type="RefSeq" id="WP_075024497.1">
    <property type="nucleotide sequence ID" value="NZ_CP083237.1"/>
</dbReference>
<protein>
    <submittedName>
        <fullName evidence="10">Diacylglycerol kinase family enzyme</fullName>
    </submittedName>
</protein>
<dbReference type="PANTHER" id="PTHR12358">
    <property type="entry name" value="SPHINGOSINE KINASE"/>
    <property type="match status" value="1"/>
</dbReference>
<reference evidence="10 11" key="1">
    <citation type="submission" date="2016-10" db="EMBL/GenBank/DDBJ databases">
        <authorList>
            <person name="de Groot N.N."/>
        </authorList>
    </citation>
    <scope>NUCLEOTIDE SEQUENCE [LARGE SCALE GENOMIC DNA]</scope>
    <source>
        <strain evidence="10 11">DSM 43067</strain>
    </source>
</reference>
<gene>
    <name evidence="10" type="ORF">SAMN04489713_12454</name>
</gene>
<evidence type="ECO:0000256" key="8">
    <source>
        <dbReference type="ARBA" id="ARBA00023264"/>
    </source>
</evidence>
<evidence type="ECO:0000313" key="10">
    <source>
        <dbReference type="EMBL" id="SFQ21295.1"/>
    </source>
</evidence>
<dbReference type="GO" id="GO:0005524">
    <property type="term" value="F:ATP binding"/>
    <property type="evidence" value="ECO:0007669"/>
    <property type="project" value="UniProtKB-KW"/>
</dbReference>
<keyword evidence="4" id="KW-0547">Nucleotide-binding</keyword>
<dbReference type="InParanoid" id="A0A1I5WND0"/>
<evidence type="ECO:0000256" key="2">
    <source>
        <dbReference type="ARBA" id="ARBA00005983"/>
    </source>
</evidence>
<dbReference type="Pfam" id="PF00781">
    <property type="entry name" value="DAGK_cat"/>
    <property type="match status" value="1"/>
</dbReference>
<keyword evidence="5 10" id="KW-0418">Kinase</keyword>
<accession>A0A1I5WND0</accession>
<dbReference type="eggNOG" id="COG1597">
    <property type="taxonomic scope" value="Bacteria"/>
</dbReference>
<keyword evidence="8" id="KW-1208">Phospholipid metabolism</keyword>